<dbReference type="Pfam" id="PF02646">
    <property type="entry name" value="RmuC"/>
    <property type="match status" value="1"/>
</dbReference>
<keyword evidence="1" id="KW-0472">Membrane</keyword>
<organism evidence="2 3">
    <name type="scientific">Discostella pseudostelligera</name>
    <dbReference type="NCBI Taxonomy" id="259834"/>
    <lineage>
        <taxon>Eukaryota</taxon>
        <taxon>Sar</taxon>
        <taxon>Stramenopiles</taxon>
        <taxon>Ochrophyta</taxon>
        <taxon>Bacillariophyta</taxon>
        <taxon>Coscinodiscophyceae</taxon>
        <taxon>Thalassiosirophycidae</taxon>
        <taxon>Stephanodiscales</taxon>
        <taxon>Stephanodiscaceae</taxon>
        <taxon>Discostella</taxon>
    </lineage>
</organism>
<feature type="transmembrane region" description="Helical" evidence="1">
    <location>
        <begin position="21"/>
        <end position="48"/>
    </location>
</feature>
<sequence length="347" mass="40197">MKAARQKQKQYMPQQLQRRQIFDFAAAYPDETVVAFGTAIMVASYRIWTLELLTREQEHSLKSQQESMKIREQLYQKNEKDMQNEHKTLLQKYNTMRDLKQRMEASIIERGKAGEEVLGNVLSECKVQNIIKDFKLQHEISPGKRPDAVVEIIDGIFIVVDCKAPYPPYDLNEQSRREYADKLKVHIRQLGDKRYNSTLDQQCLMVTLMMLPGEGYMQAAYDQGKDVYELYKFARDRNVLVLGPNGLRSLLQVVKISLEEQSAQDMLSDRQVNENIATTIQPLWMVSLLPFLRRVSTLLESIIKTWNSNVDNIVAFDKGLRDILDLAKTRKTELPKKVTLPKPIGEE</sequence>
<protein>
    <submittedName>
        <fullName evidence="2">Uncharacterized protein</fullName>
    </submittedName>
</protein>
<keyword evidence="1" id="KW-0812">Transmembrane</keyword>
<keyword evidence="3" id="KW-1185">Reference proteome</keyword>
<dbReference type="InterPro" id="IPR003798">
    <property type="entry name" value="DNA_recombination_RmuC"/>
</dbReference>
<proteinExistence type="predicted"/>
<name>A0ABD3MPX4_9STRA</name>
<dbReference type="AlphaFoldDB" id="A0ABD3MPX4"/>
<keyword evidence="1" id="KW-1133">Transmembrane helix</keyword>
<evidence type="ECO:0000313" key="2">
    <source>
        <dbReference type="EMBL" id="KAL3764948.1"/>
    </source>
</evidence>
<evidence type="ECO:0000256" key="1">
    <source>
        <dbReference type="SAM" id="Phobius"/>
    </source>
</evidence>
<accession>A0ABD3MPX4</accession>
<reference evidence="2 3" key="1">
    <citation type="submission" date="2024-10" db="EMBL/GenBank/DDBJ databases">
        <title>Updated reference genomes for cyclostephanoid diatoms.</title>
        <authorList>
            <person name="Roberts W.R."/>
            <person name="Alverson A.J."/>
        </authorList>
    </citation>
    <scope>NUCLEOTIDE SEQUENCE [LARGE SCALE GENOMIC DNA]</scope>
    <source>
        <strain evidence="2 3">AJA232-27</strain>
    </source>
</reference>
<dbReference type="Proteomes" id="UP001530293">
    <property type="component" value="Unassembled WGS sequence"/>
</dbReference>
<comment type="caution">
    <text evidence="2">The sequence shown here is derived from an EMBL/GenBank/DDBJ whole genome shotgun (WGS) entry which is preliminary data.</text>
</comment>
<gene>
    <name evidence="2" type="ORF">ACHAWU_003808</name>
</gene>
<evidence type="ECO:0000313" key="3">
    <source>
        <dbReference type="Proteomes" id="UP001530293"/>
    </source>
</evidence>
<dbReference type="EMBL" id="JALLBG020000100">
    <property type="protein sequence ID" value="KAL3764948.1"/>
    <property type="molecule type" value="Genomic_DNA"/>
</dbReference>